<evidence type="ECO:0000313" key="11">
    <source>
        <dbReference type="Proteomes" id="UP000441162"/>
    </source>
</evidence>
<name>A0A1Y3ZIC3_9BACT</name>
<evidence type="ECO:0000313" key="14">
    <source>
        <dbReference type="Proteomes" id="UP000500949"/>
    </source>
</evidence>
<evidence type="ECO:0000313" key="2">
    <source>
        <dbReference type="EMBL" id="KAA5385107.1"/>
    </source>
</evidence>
<proteinExistence type="predicted"/>
<dbReference type="EMBL" id="VVZB01000002">
    <property type="protein sequence ID" value="KAA5385107.1"/>
    <property type="molecule type" value="Genomic_DNA"/>
</dbReference>
<reference evidence="5 14" key="4">
    <citation type="submission" date="2019-11" db="EMBL/GenBank/DDBJ databases">
        <title>Complete genome sequence of Bacteroides dorei DSM 17855.</title>
        <authorList>
            <person name="Russell J.T."/>
        </authorList>
    </citation>
    <scope>NUCLEOTIDE SEQUENCE [LARGE SCALE GENOMIC DNA]</scope>
    <source>
        <strain evidence="5 14">DSM 17855</strain>
    </source>
</reference>
<evidence type="ECO:0000313" key="6">
    <source>
        <dbReference type="EMBL" id="RGV74313.1"/>
    </source>
</evidence>
<sequence length="63" mass="7266">MFGFLGEKLIPPINTSLSAPYYFHQKIYLKKRAKGLHISIYPLIFAPRLRDNASDKKEVWVSG</sequence>
<dbReference type="EMBL" id="SLTX01000001">
    <property type="protein sequence ID" value="TDB07474.1"/>
    <property type="molecule type" value="Genomic_DNA"/>
</dbReference>
<dbReference type="Proteomes" id="UP000481616">
    <property type="component" value="Unassembled WGS sequence"/>
</dbReference>
<dbReference type="Proteomes" id="UP000441162">
    <property type="component" value="Unassembled WGS sequence"/>
</dbReference>
<organism evidence="4 11">
    <name type="scientific">Phocaeicola dorei</name>
    <dbReference type="NCBI Taxonomy" id="357276"/>
    <lineage>
        <taxon>Bacteria</taxon>
        <taxon>Pseudomonadati</taxon>
        <taxon>Bacteroidota</taxon>
        <taxon>Bacteroidia</taxon>
        <taxon>Bacteroidales</taxon>
        <taxon>Bacteroidaceae</taxon>
        <taxon>Phocaeicola</taxon>
    </lineage>
</organism>
<reference evidence="7 9" key="3">
    <citation type="journal article" date="2019" name="Nat. Microbiol.">
        <title>Genomic variation and strain-specific functional adaptation in the human gut microbiome during early life.</title>
        <authorList>
            <person name="Vatanen T."/>
            <person name="Plichta D.R."/>
            <person name="Somani J."/>
            <person name="Munch P.C."/>
            <person name="Arthur T.D."/>
            <person name="Hall A.B."/>
            <person name="Rudolf S."/>
            <person name="Oakeley E.J."/>
            <person name="Ke X."/>
            <person name="Young R.A."/>
            <person name="Haiser H.J."/>
            <person name="Kolde R."/>
            <person name="Yassour M."/>
            <person name="Luopajarvi K."/>
            <person name="Siljander H."/>
            <person name="Virtanen S.M."/>
            <person name="Ilonen J."/>
            <person name="Uibo R."/>
            <person name="Tillmann V."/>
            <person name="Mokurov S."/>
            <person name="Dorshakova N."/>
            <person name="Porter J.A."/>
            <person name="McHardy A.C."/>
            <person name="Lahdesmaki H."/>
            <person name="Vlamakis H."/>
            <person name="Huttenhower C."/>
            <person name="Knip M."/>
            <person name="Xavier R.J."/>
        </authorList>
    </citation>
    <scope>NUCLEOTIDE SEQUENCE [LARGE SCALE GENOMIC DNA]</scope>
    <source>
        <strain evidence="7 9">RJX1052</strain>
    </source>
</reference>
<dbReference type="AlphaFoldDB" id="A0A1Y3ZIC3"/>
<evidence type="ECO:0000313" key="1">
    <source>
        <dbReference type="EMBL" id="KAA5318551.1"/>
    </source>
</evidence>
<dbReference type="Proteomes" id="UP000347681">
    <property type="component" value="Unassembled WGS sequence"/>
</dbReference>
<evidence type="ECO:0000313" key="13">
    <source>
        <dbReference type="Proteomes" id="UP000481700"/>
    </source>
</evidence>
<evidence type="ECO:0000313" key="3">
    <source>
        <dbReference type="EMBL" id="KAA5396932.1"/>
    </source>
</evidence>
<reference evidence="6 8" key="1">
    <citation type="submission" date="2018-08" db="EMBL/GenBank/DDBJ databases">
        <title>A genome reference for cultivated species of the human gut microbiota.</title>
        <authorList>
            <person name="Zou Y."/>
            <person name="Xue W."/>
            <person name="Luo G."/>
        </authorList>
    </citation>
    <scope>NUCLEOTIDE SEQUENCE [LARGE SCALE GENOMIC DNA]</scope>
    <source>
        <strain evidence="6 8">AF14-1AC</strain>
    </source>
</reference>
<reference evidence="10 11" key="2">
    <citation type="journal article" date="2019" name="Nat. Med.">
        <title>A library of human gut bacterial isolates paired with longitudinal multiomics data enables mechanistic microbiome research.</title>
        <authorList>
            <person name="Poyet M."/>
            <person name="Groussin M."/>
            <person name="Gibbons S.M."/>
            <person name="Avila-Pacheco J."/>
            <person name="Jiang X."/>
            <person name="Kearney S.M."/>
            <person name="Perrotta A.R."/>
            <person name="Berdy B."/>
            <person name="Zhao S."/>
            <person name="Lieberman T.D."/>
            <person name="Swanson P.K."/>
            <person name="Smith M."/>
            <person name="Roesemann S."/>
            <person name="Alexander J.E."/>
            <person name="Rich S.A."/>
            <person name="Livny J."/>
            <person name="Vlamakis H."/>
            <person name="Clish C."/>
            <person name="Bullock K."/>
            <person name="Deik A."/>
            <person name="Scott J."/>
            <person name="Pierce K.A."/>
            <person name="Xavier R.J."/>
            <person name="Alm E.J."/>
        </authorList>
    </citation>
    <scope>NUCLEOTIDE SEQUENCE [LARGE SCALE GENOMIC DNA]</scope>
    <source>
        <strain evidence="3 12">BIOML-A1</strain>
        <strain evidence="1 13">BIOML-A25</strain>
        <strain evidence="4 11">BIOML-A4</strain>
        <strain evidence="2 10">BIOML-A5</strain>
    </source>
</reference>
<protein>
    <submittedName>
        <fullName evidence="4">Uncharacterized protein</fullName>
    </submittedName>
</protein>
<accession>A0A1Y3ZIC3</accession>
<gene>
    <name evidence="6" type="ORF">DWW04_14810</name>
    <name evidence="7" type="ORF">E1J06_08610</name>
    <name evidence="4" type="ORF">F2Y51_00415</name>
    <name evidence="3" type="ORF">F2Y58_13900</name>
    <name evidence="2" type="ORF">F2Y61_04525</name>
    <name evidence="1" type="ORF">F2Z07_12955</name>
    <name evidence="5" type="ORF">GKD17_08780</name>
</gene>
<dbReference type="Proteomes" id="UP000481700">
    <property type="component" value="Unassembled WGS sequence"/>
</dbReference>
<dbReference type="EMBL" id="CP046176">
    <property type="protein sequence ID" value="QJR76486.1"/>
    <property type="molecule type" value="Genomic_DNA"/>
</dbReference>
<dbReference type="KEGG" id="bdh:GV66_15405"/>
<dbReference type="EMBL" id="QRZL01000015">
    <property type="protein sequence ID" value="RGV74313.1"/>
    <property type="molecule type" value="Genomic_DNA"/>
</dbReference>
<dbReference type="EMBL" id="VVYY01000011">
    <property type="protein sequence ID" value="KAA5396932.1"/>
    <property type="molecule type" value="Genomic_DNA"/>
</dbReference>
<dbReference type="EMBL" id="VVZV01000013">
    <property type="protein sequence ID" value="KAA5318551.1"/>
    <property type="molecule type" value="Genomic_DNA"/>
</dbReference>
<evidence type="ECO:0000313" key="12">
    <source>
        <dbReference type="Proteomes" id="UP000481616"/>
    </source>
</evidence>
<dbReference type="Proteomes" id="UP000500949">
    <property type="component" value="Chromosome"/>
</dbReference>
<dbReference type="RefSeq" id="WP_007843964.1">
    <property type="nucleotide sequence ID" value="NZ_BAABYF010000001.1"/>
</dbReference>
<evidence type="ECO:0000313" key="10">
    <source>
        <dbReference type="Proteomes" id="UP000347681"/>
    </source>
</evidence>
<dbReference type="EMBL" id="VVZA01000001">
    <property type="protein sequence ID" value="KAA5407895.1"/>
    <property type="molecule type" value="Genomic_DNA"/>
</dbReference>
<evidence type="ECO:0000313" key="9">
    <source>
        <dbReference type="Proteomes" id="UP000294834"/>
    </source>
</evidence>
<evidence type="ECO:0000313" key="4">
    <source>
        <dbReference type="EMBL" id="KAA5407895.1"/>
    </source>
</evidence>
<dbReference type="Proteomes" id="UP000283678">
    <property type="component" value="Unassembled WGS sequence"/>
</dbReference>
<evidence type="ECO:0000313" key="7">
    <source>
        <dbReference type="EMBL" id="TDB07474.1"/>
    </source>
</evidence>
<evidence type="ECO:0000313" key="8">
    <source>
        <dbReference type="Proteomes" id="UP000283678"/>
    </source>
</evidence>
<evidence type="ECO:0000313" key="5">
    <source>
        <dbReference type="EMBL" id="QJR76486.1"/>
    </source>
</evidence>
<dbReference type="Proteomes" id="UP000294834">
    <property type="component" value="Unassembled WGS sequence"/>
</dbReference>